<evidence type="ECO:0000256" key="4">
    <source>
        <dbReference type="ARBA" id="ARBA00023235"/>
    </source>
</evidence>
<comment type="catalytic activity">
    <reaction evidence="1 5">
        <text>uridine(55) in tRNA = pseudouridine(55) in tRNA</text>
        <dbReference type="Rhea" id="RHEA:42532"/>
        <dbReference type="Rhea" id="RHEA-COMP:10101"/>
        <dbReference type="Rhea" id="RHEA-COMP:10102"/>
        <dbReference type="ChEBI" id="CHEBI:65314"/>
        <dbReference type="ChEBI" id="CHEBI:65315"/>
        <dbReference type="EC" id="5.4.99.25"/>
    </reaction>
</comment>
<reference evidence="8" key="1">
    <citation type="submission" date="2015-05" db="EMBL/GenBank/DDBJ databases">
        <authorList>
            <person name="Rattei Thomas"/>
        </authorList>
    </citation>
    <scope>NUCLEOTIDE SEQUENCE</scope>
    <source>
        <strain evidence="8">MUL2216</strain>
    </source>
</reference>
<accession>A0A0F7X0A1</accession>
<evidence type="ECO:0000259" key="6">
    <source>
        <dbReference type="Pfam" id="PF01509"/>
    </source>
</evidence>
<dbReference type="InterPro" id="IPR020103">
    <property type="entry name" value="PsdUridine_synth_cat_dom_sf"/>
</dbReference>
<protein>
    <recommendedName>
        <fullName evidence="5">tRNA pseudouridine synthase B</fullName>
        <ecNumber evidence="5">5.4.99.25</ecNumber>
    </recommendedName>
    <alternativeName>
        <fullName evidence="5">tRNA pseudouridine(55) synthase</fullName>
        <shortName evidence="5">Psi55 synthase</shortName>
    </alternativeName>
    <alternativeName>
        <fullName evidence="5">tRNA pseudouridylate synthase</fullName>
    </alternativeName>
    <alternativeName>
        <fullName evidence="5">tRNA-uridine isomerase</fullName>
    </alternativeName>
</protein>
<dbReference type="EC" id="5.4.99.25" evidence="5"/>
<evidence type="ECO:0000256" key="2">
    <source>
        <dbReference type="ARBA" id="ARBA00005642"/>
    </source>
</evidence>
<dbReference type="PANTHER" id="PTHR13767:SF2">
    <property type="entry name" value="PSEUDOURIDYLATE SYNTHASE TRUB1"/>
    <property type="match status" value="1"/>
</dbReference>
<keyword evidence="3 5" id="KW-0819">tRNA processing</keyword>
<dbReference type="SUPFAM" id="SSF55120">
    <property type="entry name" value="Pseudouridine synthase"/>
    <property type="match status" value="1"/>
</dbReference>
<dbReference type="InterPro" id="IPR014780">
    <property type="entry name" value="tRNA_psdUridine_synth_TruB"/>
</dbReference>
<comment type="function">
    <text evidence="5">Responsible for synthesis of pseudouridine from uracil-55 in the psi GC loop of transfer RNAs.</text>
</comment>
<dbReference type="Gene3D" id="3.30.2350.10">
    <property type="entry name" value="Pseudouridine synthase"/>
    <property type="match status" value="1"/>
</dbReference>
<dbReference type="GO" id="GO:1990481">
    <property type="term" value="P:mRNA pseudouridine synthesis"/>
    <property type="evidence" value="ECO:0007669"/>
    <property type="project" value="TreeGrafter"/>
</dbReference>
<evidence type="ECO:0000313" key="8">
    <source>
        <dbReference type="EMBL" id="CRI45795.1"/>
    </source>
</evidence>
<dbReference type="InterPro" id="IPR002501">
    <property type="entry name" value="PsdUridine_synth_N"/>
</dbReference>
<dbReference type="HAMAP" id="MF_01080">
    <property type="entry name" value="TruB_bact"/>
    <property type="match status" value="1"/>
</dbReference>
<dbReference type="NCBIfam" id="TIGR00431">
    <property type="entry name" value="TruB"/>
    <property type="match status" value="1"/>
</dbReference>
<dbReference type="InterPro" id="IPR032819">
    <property type="entry name" value="TruB_C"/>
</dbReference>
<dbReference type="AlphaFoldDB" id="A0A0F7X0A1"/>
<gene>
    <name evidence="5" type="primary">truB</name>
    <name evidence="8" type="ORF">BN1224_MUL2216_E_00560</name>
</gene>
<evidence type="ECO:0000256" key="3">
    <source>
        <dbReference type="ARBA" id="ARBA00022694"/>
    </source>
</evidence>
<organism evidence="8">
    <name type="scientific">Chlamydia pneumoniae</name>
    <name type="common">Chlamydophila pneumoniae</name>
    <dbReference type="NCBI Taxonomy" id="83558"/>
    <lineage>
        <taxon>Bacteria</taxon>
        <taxon>Pseudomonadati</taxon>
        <taxon>Chlamydiota</taxon>
        <taxon>Chlamydiia</taxon>
        <taxon>Chlamydiales</taxon>
        <taxon>Chlamydiaceae</taxon>
        <taxon>Chlamydia/Chlamydophila group</taxon>
        <taxon>Chlamydia</taxon>
    </lineage>
</organism>
<comment type="similarity">
    <text evidence="2 5">Belongs to the pseudouridine synthase TruB family. Type 1 subfamily.</text>
</comment>
<evidence type="ECO:0000259" key="7">
    <source>
        <dbReference type="Pfam" id="PF16198"/>
    </source>
</evidence>
<proteinExistence type="inferred from homology"/>
<dbReference type="GO" id="GO:0160148">
    <property type="term" value="F:tRNA pseudouridine(55) synthase activity"/>
    <property type="evidence" value="ECO:0007669"/>
    <property type="project" value="UniProtKB-EC"/>
</dbReference>
<dbReference type="GO" id="GO:0003723">
    <property type="term" value="F:RNA binding"/>
    <property type="evidence" value="ECO:0007669"/>
    <property type="project" value="InterPro"/>
</dbReference>
<feature type="active site" description="Nucleophile" evidence="5">
    <location>
        <position position="47"/>
    </location>
</feature>
<dbReference type="PANTHER" id="PTHR13767">
    <property type="entry name" value="TRNA-PSEUDOURIDINE SYNTHASE"/>
    <property type="match status" value="1"/>
</dbReference>
<feature type="domain" description="tRNA pseudouridylate synthase B C-terminal" evidence="7">
    <location>
        <begin position="180"/>
        <end position="213"/>
    </location>
</feature>
<dbReference type="EMBL" id="LN847226">
    <property type="protein sequence ID" value="CRI45795.1"/>
    <property type="molecule type" value="Genomic_DNA"/>
</dbReference>
<sequence length="237" mass="26522">MTMDLAVELKEGILLVDKPQGRTSFSLIRALTKLIGVKKIGHAGTLDPFATGVMVMLIGRKFTRLSDILLFEDKEYEAIAHLGTTTDSYDCDGKVAGRSKKIPSLEEVLSAAEYFQGEIQQLPPMFSAKKVQGKKLYEYARKGLSIERHHSTVQVHLQITKYEYPLLHFVVSCSKGTYIRSIAHELGTMLGCGAYLEQLRRLRSGRFSIDECIDGNLLDHPDFDISPYLRDAHGNSL</sequence>
<evidence type="ECO:0000256" key="5">
    <source>
        <dbReference type="HAMAP-Rule" id="MF_01080"/>
    </source>
</evidence>
<name>A0A0F7X0A1_CHLPN</name>
<dbReference type="CDD" id="cd02573">
    <property type="entry name" value="PseudoU_synth_EcTruB"/>
    <property type="match status" value="1"/>
</dbReference>
<evidence type="ECO:0000256" key="1">
    <source>
        <dbReference type="ARBA" id="ARBA00000385"/>
    </source>
</evidence>
<feature type="domain" description="Pseudouridine synthase II N-terminal" evidence="6">
    <location>
        <begin position="33"/>
        <end position="179"/>
    </location>
</feature>
<dbReference type="Pfam" id="PF01509">
    <property type="entry name" value="TruB_N"/>
    <property type="match status" value="1"/>
</dbReference>
<keyword evidence="4 5" id="KW-0413">Isomerase</keyword>
<dbReference type="Pfam" id="PF16198">
    <property type="entry name" value="TruB_C_2"/>
    <property type="match status" value="1"/>
</dbReference>
<dbReference type="GO" id="GO:0031119">
    <property type="term" value="P:tRNA pseudouridine synthesis"/>
    <property type="evidence" value="ECO:0007669"/>
    <property type="project" value="UniProtKB-UniRule"/>
</dbReference>